<evidence type="ECO:0000256" key="5">
    <source>
        <dbReference type="SAM" id="Phobius"/>
    </source>
</evidence>
<sequence length="299" mass="32827">MTTSFDILHPAVQAVWCALALGLTMTAFHPVLAPIALMGGFVANSMVQGVQHTVASLRWQLPLLILITLANPLFSASGSTLLIQVGPWALGTGEVFLNIYAESLAWGAVAGCVFVASMQWFAFTARLMTSDKAMALSGPFLPTVSLMVSMTLRLMPQLARRGQYINAVLHACTSAGPAQAGMQKGISQRIAQHVRMLSSLMVWGMEDSLERSRVMRARGWGNASTHTRYRTRRFRCADAIALAVVLVLGVLCAVLAWVACSQFTFYPKMSTLIWWWGYGAYAMFFLVPSFVVVLERVRW</sequence>
<organism evidence="6 7">
    <name type="scientific">Cryptobacterium curtum (strain ATCC 700683 / DSM 15641 / CCUG 43107 / 12-3)</name>
    <dbReference type="NCBI Taxonomy" id="469378"/>
    <lineage>
        <taxon>Bacteria</taxon>
        <taxon>Bacillati</taxon>
        <taxon>Actinomycetota</taxon>
        <taxon>Coriobacteriia</taxon>
        <taxon>Eggerthellales</taxon>
        <taxon>Eggerthellaceae</taxon>
        <taxon>Cryptobacterium</taxon>
    </lineage>
</organism>
<dbReference type="AlphaFoldDB" id="C7MMP6"/>
<keyword evidence="7" id="KW-1185">Reference proteome</keyword>
<comment type="subcellular location">
    <subcellularLocation>
        <location evidence="1">Membrane</location>
        <topology evidence="1">Multi-pass membrane protein</topology>
    </subcellularLocation>
</comment>
<feature type="transmembrane region" description="Helical" evidence="5">
    <location>
        <begin position="239"/>
        <end position="266"/>
    </location>
</feature>
<feature type="transmembrane region" description="Helical" evidence="5">
    <location>
        <begin position="272"/>
        <end position="294"/>
    </location>
</feature>
<name>C7MMP6_CRYCD</name>
<feature type="transmembrane region" description="Helical" evidence="5">
    <location>
        <begin position="63"/>
        <end position="83"/>
    </location>
</feature>
<feature type="transmembrane region" description="Helical" evidence="5">
    <location>
        <begin position="95"/>
        <end position="121"/>
    </location>
</feature>
<evidence type="ECO:0000313" key="7">
    <source>
        <dbReference type="Proteomes" id="UP000000954"/>
    </source>
</evidence>
<evidence type="ECO:0000256" key="1">
    <source>
        <dbReference type="ARBA" id="ARBA00004141"/>
    </source>
</evidence>
<keyword evidence="4 5" id="KW-0472">Membrane</keyword>
<dbReference type="eggNOG" id="COG0619">
    <property type="taxonomic scope" value="Bacteria"/>
</dbReference>
<evidence type="ECO:0000256" key="4">
    <source>
        <dbReference type="ARBA" id="ARBA00023136"/>
    </source>
</evidence>
<evidence type="ECO:0000256" key="3">
    <source>
        <dbReference type="ARBA" id="ARBA00022989"/>
    </source>
</evidence>
<dbReference type="RefSeq" id="WP_012802874.1">
    <property type="nucleotide sequence ID" value="NC_013170.1"/>
</dbReference>
<dbReference type="CDD" id="cd16914">
    <property type="entry name" value="EcfT"/>
    <property type="match status" value="1"/>
</dbReference>
<gene>
    <name evidence="6" type="ordered locus">Ccur_04640</name>
</gene>
<dbReference type="KEGG" id="ccu:Ccur_04640"/>
<dbReference type="InterPro" id="IPR003339">
    <property type="entry name" value="ABC/ECF_trnsptr_transmembrane"/>
</dbReference>
<keyword evidence="2 5" id="KW-0812">Transmembrane</keyword>
<dbReference type="EMBL" id="CP001682">
    <property type="protein sequence ID" value="ACU94186.1"/>
    <property type="molecule type" value="Genomic_DNA"/>
</dbReference>
<protein>
    <submittedName>
        <fullName evidence="6">ABC-type cobalt transport system, permease component CbiQ</fullName>
    </submittedName>
</protein>
<feature type="transmembrane region" description="Helical" evidence="5">
    <location>
        <begin position="12"/>
        <end position="43"/>
    </location>
</feature>
<accession>C7MMP6</accession>
<reference evidence="6 7" key="1">
    <citation type="journal article" date="2009" name="Stand. Genomic Sci.">
        <title>Complete genome sequence of Cryptobacterium curtum type strain (12-3).</title>
        <authorList>
            <person name="Mavrommatis K."/>
            <person name="Pukall R."/>
            <person name="Rohde C."/>
            <person name="Chen F."/>
            <person name="Sims D."/>
            <person name="Brettin T."/>
            <person name="Kuske C."/>
            <person name="Detter J.C."/>
            <person name="Han C."/>
            <person name="Lapidus A."/>
            <person name="Copeland A."/>
            <person name="Glavina Del Rio T."/>
            <person name="Nolan M."/>
            <person name="Lucas S."/>
            <person name="Tice H."/>
            <person name="Cheng J.F."/>
            <person name="Bruce D."/>
            <person name="Goodwin L."/>
            <person name="Pitluck S."/>
            <person name="Ovchinnikova G."/>
            <person name="Pati A."/>
            <person name="Ivanova N."/>
            <person name="Chen A."/>
            <person name="Palaniappan K."/>
            <person name="Chain P."/>
            <person name="D'haeseleer P."/>
            <person name="Goker M."/>
            <person name="Bristow J."/>
            <person name="Eisen J.A."/>
            <person name="Markowitz V."/>
            <person name="Hugenholtz P."/>
            <person name="Rohde M."/>
            <person name="Klenk H.P."/>
            <person name="Kyrpides N.C."/>
        </authorList>
    </citation>
    <scope>NUCLEOTIDE SEQUENCE [LARGE SCALE GENOMIC DNA]</scope>
    <source>
        <strain evidence="7">ATCC 700683 / DSM 15641 / 12-3</strain>
    </source>
</reference>
<dbReference type="OrthoDB" id="3173271at2"/>
<dbReference type="HOGENOM" id="CLU_064704_1_0_11"/>
<dbReference type="STRING" id="469378.Ccur_04640"/>
<proteinExistence type="predicted"/>
<keyword evidence="3 5" id="KW-1133">Transmembrane helix</keyword>
<dbReference type="Proteomes" id="UP000000954">
    <property type="component" value="Chromosome"/>
</dbReference>
<dbReference type="GO" id="GO:0005886">
    <property type="term" value="C:plasma membrane"/>
    <property type="evidence" value="ECO:0007669"/>
    <property type="project" value="UniProtKB-ARBA"/>
</dbReference>
<feature type="transmembrane region" description="Helical" evidence="5">
    <location>
        <begin position="133"/>
        <end position="152"/>
    </location>
</feature>
<evidence type="ECO:0000256" key="2">
    <source>
        <dbReference type="ARBA" id="ARBA00022692"/>
    </source>
</evidence>
<evidence type="ECO:0000313" key="6">
    <source>
        <dbReference type="EMBL" id="ACU94186.1"/>
    </source>
</evidence>